<evidence type="ECO:0000256" key="12">
    <source>
        <dbReference type="ARBA" id="ARBA00023242"/>
    </source>
</evidence>
<organism evidence="15 16">
    <name type="scientific">Lophiostoma macrostomum CBS 122681</name>
    <dbReference type="NCBI Taxonomy" id="1314788"/>
    <lineage>
        <taxon>Eukaryota</taxon>
        <taxon>Fungi</taxon>
        <taxon>Dikarya</taxon>
        <taxon>Ascomycota</taxon>
        <taxon>Pezizomycotina</taxon>
        <taxon>Dothideomycetes</taxon>
        <taxon>Pleosporomycetidae</taxon>
        <taxon>Pleosporales</taxon>
        <taxon>Lophiostomataceae</taxon>
        <taxon>Lophiostoma</taxon>
    </lineage>
</organism>
<evidence type="ECO:0000256" key="11">
    <source>
        <dbReference type="ARBA" id="ARBA00023180"/>
    </source>
</evidence>
<protein>
    <submittedName>
        <fullName evidence="15">Uncharacterized protein</fullName>
    </submittedName>
</protein>
<evidence type="ECO:0000256" key="7">
    <source>
        <dbReference type="ARBA" id="ARBA00022729"/>
    </source>
</evidence>
<dbReference type="SUPFAM" id="SSF118215">
    <property type="entry name" value="Proton glutamate symport protein"/>
    <property type="match status" value="1"/>
</dbReference>
<sequence length="540" mass="60525">MLQHKAHIQEPVVSKALHLLRSIEQAPACEHLAAVNLINDCNSLVRDPQDTSSKSEQLLEAVKTEYAARLAVCELSPVRSGVPRACSLLIPTPNACRKTGFISYWRQQEQESEQLCYPSMTPAKFQGCLDALHKDKSAWNSYSNSRQNAVVICQATRESTERDTTIKIHKNLTEVVGHLTSVIAEHVDKSSEYVENLRRAQEQSREDTERNHEAATKGYEDINHAIDRTSNKMESLSQELTSRLSQPGELAHQVIGQLGALSQHLAEVDERLARQEAQQGQLAESAFATMQQQEHTVGRLTTDLNDLRGNIVGSIEDMGTVRQGYQELNSTTENLKGALETGAHIIRFLNTLSIVFFNRNAWIVVLAPIVVFGTWQFNRKIAGFLIALFGTVALLWLIGLQDYLYTLKTVTADVLDAIVSKFSNPRILWACFTFTILSTVPWLVKCTYLQRFRGTMGSFILPKIEIPAAPVVLSLDAEELEFGVLRSIQTPNLRTKPYYYRNNTGKRVVFKADVPNISQHRTGSPHHFEQDRAVRAASVC</sequence>
<evidence type="ECO:0000256" key="4">
    <source>
        <dbReference type="ARBA" id="ARBA00010473"/>
    </source>
</evidence>
<keyword evidence="7" id="KW-0732">Signal</keyword>
<proteinExistence type="inferred from homology"/>
<evidence type="ECO:0000256" key="5">
    <source>
        <dbReference type="ARBA" id="ARBA00022459"/>
    </source>
</evidence>
<name>A0A6A6TH14_9PLEO</name>
<evidence type="ECO:0000256" key="13">
    <source>
        <dbReference type="SAM" id="MobiDB-lite"/>
    </source>
</evidence>
<dbReference type="PANTHER" id="PTHR28012">
    <property type="entry name" value="NUCLEAR FUSION PROTEIN KAR5"/>
    <property type="match status" value="1"/>
</dbReference>
<evidence type="ECO:0000313" key="15">
    <source>
        <dbReference type="EMBL" id="KAF2657914.1"/>
    </source>
</evidence>
<keyword evidence="9 14" id="KW-1133">Transmembrane helix</keyword>
<dbReference type="Proteomes" id="UP000799324">
    <property type="component" value="Unassembled WGS sequence"/>
</dbReference>
<keyword evidence="5" id="KW-0415">Karyogamy</keyword>
<gene>
    <name evidence="15" type="ORF">K491DRAFT_776820</name>
</gene>
<feature type="transmembrane region" description="Helical" evidence="14">
    <location>
        <begin position="360"/>
        <end position="377"/>
    </location>
</feature>
<reference evidence="15" key="1">
    <citation type="journal article" date="2020" name="Stud. Mycol.">
        <title>101 Dothideomycetes genomes: a test case for predicting lifestyles and emergence of pathogens.</title>
        <authorList>
            <person name="Haridas S."/>
            <person name="Albert R."/>
            <person name="Binder M."/>
            <person name="Bloem J."/>
            <person name="Labutti K."/>
            <person name="Salamov A."/>
            <person name="Andreopoulos B."/>
            <person name="Baker S."/>
            <person name="Barry K."/>
            <person name="Bills G."/>
            <person name="Bluhm B."/>
            <person name="Cannon C."/>
            <person name="Castanera R."/>
            <person name="Culley D."/>
            <person name="Daum C."/>
            <person name="Ezra D."/>
            <person name="Gonzalez J."/>
            <person name="Henrissat B."/>
            <person name="Kuo A."/>
            <person name="Liang C."/>
            <person name="Lipzen A."/>
            <person name="Lutzoni F."/>
            <person name="Magnuson J."/>
            <person name="Mondo S."/>
            <person name="Nolan M."/>
            <person name="Ohm R."/>
            <person name="Pangilinan J."/>
            <person name="Park H.-J."/>
            <person name="Ramirez L."/>
            <person name="Alfaro M."/>
            <person name="Sun H."/>
            <person name="Tritt A."/>
            <person name="Yoshinaga Y."/>
            <person name="Zwiers L.-H."/>
            <person name="Turgeon B."/>
            <person name="Goodwin S."/>
            <person name="Spatafora J."/>
            <person name="Crous P."/>
            <person name="Grigoriev I."/>
        </authorList>
    </citation>
    <scope>NUCLEOTIDE SEQUENCE</scope>
    <source>
        <strain evidence="15">CBS 122681</strain>
    </source>
</reference>
<comment type="function">
    <text evidence="1">Required for nuclear membrane fusion during karyogamy.</text>
</comment>
<evidence type="ECO:0000256" key="8">
    <source>
        <dbReference type="ARBA" id="ARBA00022824"/>
    </source>
</evidence>
<keyword evidence="12" id="KW-0539">Nucleus</keyword>
<feature type="transmembrane region" description="Helical" evidence="14">
    <location>
        <begin position="384"/>
        <end position="406"/>
    </location>
</feature>
<feature type="transmembrane region" description="Helical" evidence="14">
    <location>
        <begin position="426"/>
        <end position="444"/>
    </location>
</feature>
<dbReference type="AlphaFoldDB" id="A0A6A6TH14"/>
<dbReference type="GO" id="GO:0048288">
    <property type="term" value="P:nuclear membrane fusion involved in karyogamy"/>
    <property type="evidence" value="ECO:0007669"/>
    <property type="project" value="InterPro"/>
</dbReference>
<keyword evidence="8" id="KW-0256">Endoplasmic reticulum</keyword>
<evidence type="ECO:0000256" key="6">
    <source>
        <dbReference type="ARBA" id="ARBA00022692"/>
    </source>
</evidence>
<evidence type="ECO:0000256" key="2">
    <source>
        <dbReference type="ARBA" id="ARBA00004126"/>
    </source>
</evidence>
<evidence type="ECO:0000313" key="16">
    <source>
        <dbReference type="Proteomes" id="UP000799324"/>
    </source>
</evidence>
<dbReference type="InterPro" id="IPR036458">
    <property type="entry name" value="Na:dicarbo_symporter_sf"/>
</dbReference>
<keyword evidence="10 14" id="KW-0472">Membrane</keyword>
<dbReference type="GO" id="GO:0015293">
    <property type="term" value="F:symporter activity"/>
    <property type="evidence" value="ECO:0007669"/>
    <property type="project" value="InterPro"/>
</dbReference>
<dbReference type="InterPro" id="IPR007292">
    <property type="entry name" value="Nuclear_fusion_Kar5"/>
</dbReference>
<dbReference type="OrthoDB" id="5311848at2759"/>
<dbReference type="EMBL" id="MU004320">
    <property type="protein sequence ID" value="KAF2657914.1"/>
    <property type="molecule type" value="Genomic_DNA"/>
</dbReference>
<dbReference type="GO" id="GO:0005789">
    <property type="term" value="C:endoplasmic reticulum membrane"/>
    <property type="evidence" value="ECO:0007669"/>
    <property type="project" value="UniProtKB-SubCell"/>
</dbReference>
<comment type="similarity">
    <text evidence="4">Belongs to the KAR5 family.</text>
</comment>
<comment type="subcellular location">
    <subcellularLocation>
        <location evidence="3">Endoplasmic reticulum membrane</location>
    </subcellularLocation>
    <subcellularLocation>
        <location evidence="2">Nucleus membrane</location>
    </subcellularLocation>
</comment>
<evidence type="ECO:0000256" key="10">
    <source>
        <dbReference type="ARBA" id="ARBA00023136"/>
    </source>
</evidence>
<evidence type="ECO:0000256" key="14">
    <source>
        <dbReference type="SAM" id="Phobius"/>
    </source>
</evidence>
<dbReference type="GO" id="GO:0000742">
    <property type="term" value="P:karyogamy involved in conjugation with cellular fusion"/>
    <property type="evidence" value="ECO:0007669"/>
    <property type="project" value="InterPro"/>
</dbReference>
<evidence type="ECO:0000256" key="1">
    <source>
        <dbReference type="ARBA" id="ARBA00003389"/>
    </source>
</evidence>
<keyword evidence="16" id="KW-1185">Reference proteome</keyword>
<keyword evidence="11" id="KW-0325">Glycoprotein</keyword>
<dbReference type="PANTHER" id="PTHR28012:SF1">
    <property type="entry name" value="NUCLEAR FUSION PROTEIN KAR5"/>
    <property type="match status" value="1"/>
</dbReference>
<accession>A0A6A6TH14</accession>
<dbReference type="GO" id="GO:0031965">
    <property type="term" value="C:nuclear membrane"/>
    <property type="evidence" value="ECO:0007669"/>
    <property type="project" value="UniProtKB-SubCell"/>
</dbReference>
<evidence type="ECO:0000256" key="3">
    <source>
        <dbReference type="ARBA" id="ARBA00004586"/>
    </source>
</evidence>
<feature type="region of interest" description="Disordered" evidence="13">
    <location>
        <begin position="200"/>
        <end position="224"/>
    </location>
</feature>
<evidence type="ECO:0000256" key="9">
    <source>
        <dbReference type="ARBA" id="ARBA00022989"/>
    </source>
</evidence>
<keyword evidence="6 14" id="KW-0812">Transmembrane</keyword>